<sequence>MILGTGRNNIKGITLIEILVVIVIISMFTLFSVFYPHKAISQTNLDIACKNICEILNRARSQAMAENITIQVIFNNDTCGIYKNANLVDKPYKLPRFIVIKEKTDGFSPVEFLPEGTAKQAGYIIIEDTSTKKTKKIILYNLTGKTAIKNNQ</sequence>
<evidence type="ECO:0000256" key="1">
    <source>
        <dbReference type="SAM" id="Phobius"/>
    </source>
</evidence>
<proteinExistence type="predicted"/>
<evidence type="ECO:0008006" key="3">
    <source>
        <dbReference type="Google" id="ProtNLM"/>
    </source>
</evidence>
<evidence type="ECO:0000313" key="2">
    <source>
        <dbReference type="EMBL" id="OQB73440.1"/>
    </source>
</evidence>
<reference evidence="2" key="1">
    <citation type="submission" date="2017-02" db="EMBL/GenBank/DDBJ databases">
        <title>Delving into the versatile metabolic prowess of the omnipresent phylum Bacteroidetes.</title>
        <authorList>
            <person name="Nobu M.K."/>
            <person name="Mei R."/>
            <person name="Narihiro T."/>
            <person name="Kuroda K."/>
            <person name="Liu W.-T."/>
        </authorList>
    </citation>
    <scope>NUCLEOTIDE SEQUENCE</scope>
    <source>
        <strain evidence="2">ADurb.Bin131</strain>
    </source>
</reference>
<dbReference type="Pfam" id="PF07963">
    <property type="entry name" value="N_methyl"/>
    <property type="match status" value="1"/>
</dbReference>
<dbReference type="SUPFAM" id="SSF54523">
    <property type="entry name" value="Pili subunits"/>
    <property type="match status" value="1"/>
</dbReference>
<dbReference type="AlphaFoldDB" id="A0A1V6C9C1"/>
<accession>A0A1V6C9C1</accession>
<dbReference type="Proteomes" id="UP000485562">
    <property type="component" value="Unassembled WGS sequence"/>
</dbReference>
<feature type="transmembrane region" description="Helical" evidence="1">
    <location>
        <begin position="12"/>
        <end position="35"/>
    </location>
</feature>
<dbReference type="PIRSF" id="PIRSF021292">
    <property type="entry name" value="Competence_ComGD"/>
    <property type="match status" value="1"/>
</dbReference>
<dbReference type="GO" id="GO:0030420">
    <property type="term" value="P:establishment of competence for transformation"/>
    <property type="evidence" value="ECO:0007669"/>
    <property type="project" value="InterPro"/>
</dbReference>
<comment type="caution">
    <text evidence="2">The sequence shown here is derived from an EMBL/GenBank/DDBJ whole genome shotgun (WGS) entry which is preliminary data.</text>
</comment>
<dbReference type="InterPro" id="IPR045584">
    <property type="entry name" value="Pilin-like"/>
</dbReference>
<gene>
    <name evidence="2" type="ORF">BWX89_00956</name>
</gene>
<keyword evidence="1" id="KW-0812">Transmembrane</keyword>
<keyword evidence="1" id="KW-1133">Transmembrane helix</keyword>
<protein>
    <recommendedName>
        <fullName evidence="3">General secretion pathway GspH domain-containing protein</fullName>
    </recommendedName>
</protein>
<dbReference type="EMBL" id="MWDQ01000080">
    <property type="protein sequence ID" value="OQB73440.1"/>
    <property type="molecule type" value="Genomic_DNA"/>
</dbReference>
<keyword evidence="1" id="KW-0472">Membrane</keyword>
<dbReference type="InterPro" id="IPR012902">
    <property type="entry name" value="N_methyl_site"/>
</dbReference>
<dbReference type="NCBIfam" id="TIGR02532">
    <property type="entry name" value="IV_pilin_GFxxxE"/>
    <property type="match status" value="1"/>
</dbReference>
<organism evidence="2">
    <name type="scientific">candidate division TA06 bacterium ADurb.Bin131</name>
    <dbReference type="NCBI Taxonomy" id="1852827"/>
    <lineage>
        <taxon>Bacteria</taxon>
        <taxon>Bacteria division TA06</taxon>
    </lineage>
</organism>
<dbReference type="PROSITE" id="PS00409">
    <property type="entry name" value="PROKAR_NTER_METHYL"/>
    <property type="match status" value="1"/>
</dbReference>
<dbReference type="InterPro" id="IPR016785">
    <property type="entry name" value="ComGD"/>
</dbReference>
<name>A0A1V6C9C1_UNCT6</name>